<dbReference type="InterPro" id="IPR006127">
    <property type="entry name" value="ZnuA-like"/>
</dbReference>
<gene>
    <name evidence="7" type="ORF">RED65_08374</name>
</gene>
<dbReference type="EMBL" id="AAQH01000020">
    <property type="protein sequence ID" value="EAT11257.1"/>
    <property type="molecule type" value="Genomic_DNA"/>
</dbReference>
<dbReference type="AlphaFoldDB" id="Q1MZ76"/>
<keyword evidence="8" id="KW-1185">Reference proteome</keyword>
<keyword evidence="5" id="KW-0864">Zinc transport</keyword>
<organism evidence="7 8">
    <name type="scientific">Bermanella marisrubri</name>
    <dbReference type="NCBI Taxonomy" id="207949"/>
    <lineage>
        <taxon>Bacteria</taxon>
        <taxon>Pseudomonadati</taxon>
        <taxon>Pseudomonadota</taxon>
        <taxon>Gammaproteobacteria</taxon>
        <taxon>Oceanospirillales</taxon>
        <taxon>Oceanospirillaceae</taxon>
        <taxon>Bermanella</taxon>
    </lineage>
</organism>
<feature type="signal peptide" evidence="6">
    <location>
        <begin position="1"/>
        <end position="19"/>
    </location>
</feature>
<comment type="caution">
    <text evidence="7">The sequence shown here is derived from an EMBL/GenBank/DDBJ whole genome shotgun (WGS) entry which is preliminary data.</text>
</comment>
<name>Q1MZ76_9GAMM</name>
<dbReference type="InterPro" id="IPR050492">
    <property type="entry name" value="Bact_metal-bind_prot9"/>
</dbReference>
<evidence type="ECO:0000256" key="5">
    <source>
        <dbReference type="ARBA" id="ARBA00022906"/>
    </source>
</evidence>
<dbReference type="OrthoDB" id="7346865at2"/>
<feature type="chain" id="PRO_5004194452" description="High-affinity zinc uptake system protein ZnuA" evidence="6">
    <location>
        <begin position="20"/>
        <end position="288"/>
    </location>
</feature>
<dbReference type="PANTHER" id="PTHR42953:SF3">
    <property type="entry name" value="HIGH-AFFINITY ZINC UPTAKE SYSTEM PROTEIN ZNUA"/>
    <property type="match status" value="1"/>
</dbReference>
<dbReference type="GO" id="GO:0006829">
    <property type="term" value="P:zinc ion transport"/>
    <property type="evidence" value="ECO:0007669"/>
    <property type="project" value="UniProtKB-KW"/>
</dbReference>
<keyword evidence="3" id="KW-0813">Transport</keyword>
<keyword evidence="5" id="KW-0406">Ion transport</keyword>
<comment type="similarity">
    <text evidence="1">Belongs to the bacterial solute-binding protein 9 family.</text>
</comment>
<dbReference type="Gene3D" id="3.40.50.1980">
    <property type="entry name" value="Nitrogenase molybdenum iron protein domain"/>
    <property type="match status" value="2"/>
</dbReference>
<dbReference type="Proteomes" id="UP000004263">
    <property type="component" value="Unassembled WGS sequence"/>
</dbReference>
<dbReference type="SUPFAM" id="SSF53807">
    <property type="entry name" value="Helical backbone' metal receptor"/>
    <property type="match status" value="1"/>
</dbReference>
<evidence type="ECO:0000313" key="8">
    <source>
        <dbReference type="Proteomes" id="UP000004263"/>
    </source>
</evidence>
<proteinExistence type="inferred from homology"/>
<evidence type="ECO:0000256" key="3">
    <source>
        <dbReference type="ARBA" id="ARBA00022448"/>
    </source>
</evidence>
<accession>Q1MZ76</accession>
<evidence type="ECO:0000256" key="1">
    <source>
        <dbReference type="ARBA" id="ARBA00011028"/>
    </source>
</evidence>
<sequence>MYRVFFVVLLLIVSQTASLAVNAEEKSNKTIMVSLHPLALLVKSAWPEVNVVALMSPNQSPHDFSLKPSDIQRISDADGIVWSGKDFEPYLSDIVQGKSHLDLSTTLDFHHHDEHFHDHHDEESATVHDPHFWLNPLAIEPILNAIADRFQLSHGAQFRNQYQQWLAKARNTLADKADVGFVSFHDAFVDWNEYFELKQLEKVTINPEQPVGTRHILEVRKILASGEAACLFVEPQFKVRLVERLTQGLEVKQVNIDPIASEFQVKNANFLQYYDQLLDRFITCFNHN</sequence>
<evidence type="ECO:0000256" key="2">
    <source>
        <dbReference type="ARBA" id="ARBA00015915"/>
    </source>
</evidence>
<dbReference type="HOGENOM" id="CLU_016838_1_2_6"/>
<evidence type="ECO:0000256" key="4">
    <source>
        <dbReference type="ARBA" id="ARBA00022729"/>
    </source>
</evidence>
<dbReference type="GO" id="GO:0046872">
    <property type="term" value="F:metal ion binding"/>
    <property type="evidence" value="ECO:0007669"/>
    <property type="project" value="InterPro"/>
</dbReference>
<dbReference type="PANTHER" id="PTHR42953">
    <property type="entry name" value="HIGH-AFFINITY ZINC UPTAKE SYSTEM PROTEIN ZNUA-RELATED"/>
    <property type="match status" value="1"/>
</dbReference>
<protein>
    <recommendedName>
        <fullName evidence="2">High-affinity zinc uptake system protein ZnuA</fullName>
    </recommendedName>
</protein>
<dbReference type="RefSeq" id="WP_007019224.1">
    <property type="nucleotide sequence ID" value="NZ_CH724122.1"/>
</dbReference>
<evidence type="ECO:0000256" key="6">
    <source>
        <dbReference type="SAM" id="SignalP"/>
    </source>
</evidence>
<keyword evidence="5" id="KW-0862">Zinc</keyword>
<dbReference type="Pfam" id="PF01297">
    <property type="entry name" value="ZnuA"/>
    <property type="match status" value="1"/>
</dbReference>
<dbReference type="STRING" id="207949.RED65_08374"/>
<reference evidence="7 8" key="1">
    <citation type="submission" date="2006-03" db="EMBL/GenBank/DDBJ databases">
        <authorList>
            <person name="Pinhassi J."/>
            <person name="Pedros-Alio C."/>
            <person name="Ferriera S."/>
            <person name="Johnson J."/>
            <person name="Kravitz S."/>
            <person name="Halpern A."/>
            <person name="Remington K."/>
            <person name="Beeson K."/>
            <person name="Tran B."/>
            <person name="Rogers Y.-H."/>
            <person name="Friedman R."/>
            <person name="Venter J.C."/>
        </authorList>
    </citation>
    <scope>NUCLEOTIDE SEQUENCE [LARGE SCALE GENOMIC DNA]</scope>
    <source>
        <strain evidence="7 8">RED65</strain>
    </source>
</reference>
<keyword evidence="4 6" id="KW-0732">Signal</keyword>
<evidence type="ECO:0000313" key="7">
    <source>
        <dbReference type="EMBL" id="EAT11257.1"/>
    </source>
</evidence>